<protein>
    <submittedName>
        <fullName evidence="2">Transposase</fullName>
    </submittedName>
</protein>
<evidence type="ECO:0000313" key="2">
    <source>
        <dbReference type="EMBL" id="MEQ2433692.1"/>
    </source>
</evidence>
<gene>
    <name evidence="2" type="ORF">WMO65_22085</name>
</gene>
<accession>A0ABV1DVS0</accession>
<keyword evidence="3" id="KW-1185">Reference proteome</keyword>
<proteinExistence type="predicted"/>
<dbReference type="RefSeq" id="WP_256170609.1">
    <property type="nucleotide sequence ID" value="NZ_JBBMFP010000027.1"/>
</dbReference>
<dbReference type="Proteomes" id="UP001457898">
    <property type="component" value="Unassembled WGS sequence"/>
</dbReference>
<evidence type="ECO:0000313" key="3">
    <source>
        <dbReference type="Proteomes" id="UP001457898"/>
    </source>
</evidence>
<dbReference type="InterPro" id="IPR002559">
    <property type="entry name" value="Transposase_11"/>
</dbReference>
<dbReference type="EMBL" id="JBBMFP010000027">
    <property type="protein sequence ID" value="MEQ2433692.1"/>
    <property type="molecule type" value="Genomic_DNA"/>
</dbReference>
<reference evidence="2 3" key="1">
    <citation type="submission" date="2024-03" db="EMBL/GenBank/DDBJ databases">
        <title>Human intestinal bacterial collection.</title>
        <authorList>
            <person name="Pauvert C."/>
            <person name="Hitch T.C.A."/>
            <person name="Clavel T."/>
        </authorList>
    </citation>
    <scope>NUCLEOTIDE SEQUENCE [LARGE SCALE GENOMIC DNA]</scope>
    <source>
        <strain evidence="2 3">CLA-SR-H028</strain>
    </source>
</reference>
<dbReference type="InterPro" id="IPR012337">
    <property type="entry name" value="RNaseH-like_sf"/>
</dbReference>
<feature type="domain" description="Transposase IS4-like" evidence="1">
    <location>
        <begin position="41"/>
        <end position="150"/>
    </location>
</feature>
<organism evidence="2 3">
    <name type="scientific">Blautia caccae</name>
    <dbReference type="NCBI Taxonomy" id="3133175"/>
    <lineage>
        <taxon>Bacteria</taxon>
        <taxon>Bacillati</taxon>
        <taxon>Bacillota</taxon>
        <taxon>Clostridia</taxon>
        <taxon>Lachnospirales</taxon>
        <taxon>Lachnospiraceae</taxon>
        <taxon>Blautia</taxon>
    </lineage>
</organism>
<sequence length="215" mass="24860">MASVPAFCQQRQKLLPESMDFLFHSFNDSFSSLETYRGFRLLACDGSDLAIAYNPDDKDTYRRHNSLERHEKGYNQLHLNALYDLKNRIYTDAVIQPGRSPNETKALIDMMKRSKIQDPVLLIADRGYESYNILAHAQEKGWKFLIRAKGLGSRGILTHLPIPDSGTFDCTLSLILTRKQTKEIKKQPQRYRCLTNKTSCDSRLLRILWSVFLQI</sequence>
<evidence type="ECO:0000259" key="1">
    <source>
        <dbReference type="Pfam" id="PF01609"/>
    </source>
</evidence>
<dbReference type="Pfam" id="PF01609">
    <property type="entry name" value="DDE_Tnp_1"/>
    <property type="match status" value="1"/>
</dbReference>
<comment type="caution">
    <text evidence="2">The sequence shown here is derived from an EMBL/GenBank/DDBJ whole genome shotgun (WGS) entry which is preliminary data.</text>
</comment>
<name>A0ABV1DVS0_9FIRM</name>
<dbReference type="SUPFAM" id="SSF53098">
    <property type="entry name" value="Ribonuclease H-like"/>
    <property type="match status" value="1"/>
</dbReference>